<evidence type="ECO:0000256" key="1">
    <source>
        <dbReference type="SAM" id="Coils"/>
    </source>
</evidence>
<dbReference type="AlphaFoldDB" id="A0A6J7DMK0"/>
<dbReference type="SUPFAM" id="SSF46785">
    <property type="entry name" value="Winged helix' DNA-binding domain"/>
    <property type="match status" value="1"/>
</dbReference>
<proteinExistence type="predicted"/>
<sequence length="157" mass="17125">MSTFVDKALTELKRERRAIEAGIDRLEKELKNLENAEQALAKLGGGVLAQAETLVRGGRKAAASASTRTRGAARKPKPAARRKTGSGQRGRPPGTGKRQQQAIRLVTAANGITPKQLATKMKMEPTYLYRLLPELEKAGQLKKEGRLWYSTDAKVSS</sequence>
<accession>A0A6J7DMK0</accession>
<feature type="compositionally biased region" description="Basic residues" evidence="2">
    <location>
        <begin position="71"/>
        <end position="84"/>
    </location>
</feature>
<feature type="coiled-coil region" evidence="1">
    <location>
        <begin position="9"/>
        <end position="43"/>
    </location>
</feature>
<name>A0A6J7DMK0_9ZZZZ</name>
<reference evidence="3" key="1">
    <citation type="submission" date="2020-05" db="EMBL/GenBank/DDBJ databases">
        <authorList>
            <person name="Chiriac C."/>
            <person name="Salcher M."/>
            <person name="Ghai R."/>
            <person name="Kavagutti S V."/>
        </authorList>
    </citation>
    <scope>NUCLEOTIDE SEQUENCE</scope>
</reference>
<dbReference type="InterPro" id="IPR036390">
    <property type="entry name" value="WH_DNA-bd_sf"/>
</dbReference>
<feature type="compositionally biased region" description="Low complexity" evidence="2">
    <location>
        <begin position="60"/>
        <end position="70"/>
    </location>
</feature>
<feature type="region of interest" description="Disordered" evidence="2">
    <location>
        <begin position="56"/>
        <end position="100"/>
    </location>
</feature>
<evidence type="ECO:0000313" key="3">
    <source>
        <dbReference type="EMBL" id="CAB4868523.1"/>
    </source>
</evidence>
<dbReference type="EMBL" id="CAFBLU010000007">
    <property type="protein sequence ID" value="CAB4868523.1"/>
    <property type="molecule type" value="Genomic_DNA"/>
</dbReference>
<keyword evidence="1" id="KW-0175">Coiled coil</keyword>
<protein>
    <submittedName>
        <fullName evidence="3">Unannotated protein</fullName>
    </submittedName>
</protein>
<gene>
    <name evidence="3" type="ORF">UFOPK3444_00588</name>
</gene>
<organism evidence="3">
    <name type="scientific">freshwater metagenome</name>
    <dbReference type="NCBI Taxonomy" id="449393"/>
    <lineage>
        <taxon>unclassified sequences</taxon>
        <taxon>metagenomes</taxon>
        <taxon>ecological metagenomes</taxon>
    </lineage>
</organism>
<evidence type="ECO:0000256" key="2">
    <source>
        <dbReference type="SAM" id="MobiDB-lite"/>
    </source>
</evidence>